<dbReference type="RefSeq" id="WP_182337357.1">
    <property type="nucleotide sequence ID" value="NZ_JACGDA010000112.1"/>
</dbReference>
<proteinExistence type="predicted"/>
<name>A0A7W2M1N7_9PSED</name>
<evidence type="ECO:0000313" key="2">
    <source>
        <dbReference type="Proteomes" id="UP000577346"/>
    </source>
</evidence>
<evidence type="ECO:0000313" key="1">
    <source>
        <dbReference type="EMBL" id="MBA6151050.1"/>
    </source>
</evidence>
<dbReference type="Proteomes" id="UP000577346">
    <property type="component" value="Unassembled WGS sequence"/>
</dbReference>
<sequence>MSKIDWSKAPEWAIHVGETKTGHTCWIGEDYYGYVGKEPQYYDLAKSPSSPGHRSLREFEIVASRPVPEPWSGEGVPPVGTVVEIQRGGWTIREESAEFIGAEVTVCAVFQTARGADMIAVDGGADLGCEVFRAEMARPVPTPEEKAEAERVAGLNEMIRHMKDHPGGTHGVSHMQQLMIHEDVARDLWAAGYRKQIAP</sequence>
<organism evidence="1 2">
    <name type="scientific">Pseudomonas juntendi</name>
    <dbReference type="NCBI Taxonomy" id="2666183"/>
    <lineage>
        <taxon>Bacteria</taxon>
        <taxon>Pseudomonadati</taxon>
        <taxon>Pseudomonadota</taxon>
        <taxon>Gammaproteobacteria</taxon>
        <taxon>Pseudomonadales</taxon>
        <taxon>Pseudomonadaceae</taxon>
        <taxon>Pseudomonas</taxon>
    </lineage>
</organism>
<gene>
    <name evidence="1" type="ORF">H4C15_26780</name>
</gene>
<accession>A0A7W2M1N7</accession>
<dbReference type="AlphaFoldDB" id="A0A7W2M1N7"/>
<dbReference type="EMBL" id="JACGDA010000112">
    <property type="protein sequence ID" value="MBA6151050.1"/>
    <property type="molecule type" value="Genomic_DNA"/>
</dbReference>
<reference evidence="1 2" key="1">
    <citation type="submission" date="2020-07" db="EMBL/GenBank/DDBJ databases">
        <title>Diversity of carbapenemase encoding genes among Pseudomonas putida group clinical isolates in a tertiary Brazilian hospital.</title>
        <authorList>
            <person name="Alberto-Lei F."/>
            <person name="Nodari C.S."/>
            <person name="Streling A.P."/>
            <person name="Paulino J.T."/>
            <person name="Bessa-Neto F.O."/>
            <person name="Cayo R."/>
            <person name="Gales A.C."/>
        </authorList>
    </citation>
    <scope>NUCLEOTIDE SEQUENCE [LARGE SCALE GENOMIC DNA]</scope>
    <source>
        <strain evidence="1 2">11213</strain>
    </source>
</reference>
<protein>
    <submittedName>
        <fullName evidence="1">Uncharacterized protein</fullName>
    </submittedName>
</protein>
<comment type="caution">
    <text evidence="1">The sequence shown here is derived from an EMBL/GenBank/DDBJ whole genome shotgun (WGS) entry which is preliminary data.</text>
</comment>